<sequence>MEISNNMLVQVPECVFNGSFTIKELHLDFNFLRTLSARSFKNTRLERLVLANNRITAIHSDAFVGIET</sequence>
<evidence type="ECO:0000313" key="1">
    <source>
        <dbReference type="EMBL" id="KFM75101.1"/>
    </source>
</evidence>
<gene>
    <name evidence="1" type="ORF">X975_12192</name>
</gene>
<dbReference type="AlphaFoldDB" id="A0A087UCL2"/>
<proteinExistence type="predicted"/>
<name>A0A087UCL2_STEMI</name>
<dbReference type="OrthoDB" id="676979at2759"/>
<dbReference type="STRING" id="407821.A0A087UCL2"/>
<dbReference type="Proteomes" id="UP000054359">
    <property type="component" value="Unassembled WGS sequence"/>
</dbReference>
<reference evidence="1 2" key="1">
    <citation type="submission" date="2013-11" db="EMBL/GenBank/DDBJ databases">
        <title>Genome sequencing of Stegodyphus mimosarum.</title>
        <authorList>
            <person name="Bechsgaard J."/>
        </authorList>
    </citation>
    <scope>NUCLEOTIDE SEQUENCE [LARGE SCALE GENOMIC DNA]</scope>
</reference>
<dbReference type="Pfam" id="PF13855">
    <property type="entry name" value="LRR_8"/>
    <property type="match status" value="1"/>
</dbReference>
<dbReference type="SUPFAM" id="SSF52058">
    <property type="entry name" value="L domain-like"/>
    <property type="match status" value="1"/>
</dbReference>
<dbReference type="InterPro" id="IPR001611">
    <property type="entry name" value="Leu-rich_rpt"/>
</dbReference>
<protein>
    <submittedName>
        <fullName evidence="1">Vasorin</fullName>
    </submittedName>
</protein>
<dbReference type="EMBL" id="KK119217">
    <property type="protein sequence ID" value="KFM75101.1"/>
    <property type="molecule type" value="Genomic_DNA"/>
</dbReference>
<dbReference type="InterPro" id="IPR032675">
    <property type="entry name" value="LRR_dom_sf"/>
</dbReference>
<accession>A0A087UCL2</accession>
<keyword evidence="2" id="KW-1185">Reference proteome</keyword>
<feature type="non-terminal residue" evidence="1">
    <location>
        <position position="68"/>
    </location>
</feature>
<organism evidence="1 2">
    <name type="scientific">Stegodyphus mimosarum</name>
    <name type="common">African social velvet spider</name>
    <dbReference type="NCBI Taxonomy" id="407821"/>
    <lineage>
        <taxon>Eukaryota</taxon>
        <taxon>Metazoa</taxon>
        <taxon>Ecdysozoa</taxon>
        <taxon>Arthropoda</taxon>
        <taxon>Chelicerata</taxon>
        <taxon>Arachnida</taxon>
        <taxon>Araneae</taxon>
        <taxon>Araneomorphae</taxon>
        <taxon>Entelegynae</taxon>
        <taxon>Eresoidea</taxon>
        <taxon>Eresidae</taxon>
        <taxon>Stegodyphus</taxon>
    </lineage>
</organism>
<evidence type="ECO:0000313" key="2">
    <source>
        <dbReference type="Proteomes" id="UP000054359"/>
    </source>
</evidence>
<dbReference type="Gene3D" id="3.80.10.10">
    <property type="entry name" value="Ribonuclease Inhibitor"/>
    <property type="match status" value="1"/>
</dbReference>